<reference evidence="2 3" key="1">
    <citation type="journal article" date="2014" name="Genome Announc.">
        <title>Draft Genome Sequence of Streptomyces roseochromogenes subsp. oscitans DS 12.976, Producer of the Aminocoumarin Antibiotic Clorobiocin.</title>
        <authorList>
            <person name="Ruckert C."/>
            <person name="Kalinowski J."/>
            <person name="Heide L."/>
            <person name="Apel A.K."/>
        </authorList>
    </citation>
    <scope>NUCLEOTIDE SEQUENCE [LARGE SCALE GENOMIC DNA]</scope>
    <source>
        <strain evidence="2 3">DS 12.976</strain>
    </source>
</reference>
<evidence type="ECO:0000256" key="1">
    <source>
        <dbReference type="SAM" id="MobiDB-lite"/>
    </source>
</evidence>
<feature type="region of interest" description="Disordered" evidence="1">
    <location>
        <begin position="1"/>
        <end position="24"/>
    </location>
</feature>
<dbReference type="AlphaFoldDB" id="V6L5V1"/>
<accession>V6L5V1</accession>
<sequence>MVAYAASAPARRARATSTMRTAVAGRTPASAASGIFATRGAAAKTITAKTTACVDAVGRQPAPVRTRTAVWAMAPRSGASPNSGAAMLAGS</sequence>
<name>V6L5V1_STRRC</name>
<evidence type="ECO:0000313" key="2">
    <source>
        <dbReference type="EMBL" id="EST36604.1"/>
    </source>
</evidence>
<dbReference type="Proteomes" id="UP000017984">
    <property type="component" value="Chromosome"/>
</dbReference>
<gene>
    <name evidence="2" type="ORF">M878_01580</name>
</gene>
<evidence type="ECO:0000313" key="3">
    <source>
        <dbReference type="Proteomes" id="UP000017984"/>
    </source>
</evidence>
<dbReference type="PATRIC" id="fig|1352936.5.peg.359"/>
<proteinExistence type="predicted"/>
<comment type="caution">
    <text evidence="2">The sequence shown here is derived from an EMBL/GenBank/DDBJ whole genome shotgun (WGS) entry which is preliminary data.</text>
</comment>
<dbReference type="HOGENOM" id="CLU_2425759_0_0_11"/>
<protein>
    <submittedName>
        <fullName evidence="2">Uncharacterized protein</fullName>
    </submittedName>
</protein>
<keyword evidence="3" id="KW-1185">Reference proteome</keyword>
<organism evidence="2 3">
    <name type="scientific">Streptomyces roseochromogenus subsp. oscitans DS 12.976</name>
    <dbReference type="NCBI Taxonomy" id="1352936"/>
    <lineage>
        <taxon>Bacteria</taxon>
        <taxon>Bacillati</taxon>
        <taxon>Actinomycetota</taxon>
        <taxon>Actinomycetes</taxon>
        <taxon>Kitasatosporales</taxon>
        <taxon>Streptomycetaceae</taxon>
        <taxon>Streptomyces</taxon>
    </lineage>
</organism>
<dbReference type="EMBL" id="AWQX01000007">
    <property type="protein sequence ID" value="EST36604.1"/>
    <property type="molecule type" value="Genomic_DNA"/>
</dbReference>